<evidence type="ECO:0000313" key="2">
    <source>
        <dbReference type="Proteomes" id="UP000281084"/>
    </source>
</evidence>
<accession>A0A3A8GCA2</accession>
<dbReference type="EMBL" id="RAXZ01000008">
    <property type="protein sequence ID" value="RKG52970.1"/>
    <property type="molecule type" value="Genomic_DNA"/>
</dbReference>
<protein>
    <submittedName>
        <fullName evidence="1">Uncharacterized protein</fullName>
    </submittedName>
</protein>
<reference evidence="1 2" key="1">
    <citation type="submission" date="2018-09" db="EMBL/GenBank/DDBJ databases">
        <title>The draft genome of Acinetobacter spp. strains.</title>
        <authorList>
            <person name="Qin J."/>
            <person name="Feng Y."/>
            <person name="Zong Z."/>
        </authorList>
    </citation>
    <scope>NUCLEOTIDE SEQUENCE [LARGE SCALE GENOMIC DNA]</scope>
    <source>
        <strain evidence="1 2">WCHAc060002</strain>
    </source>
</reference>
<gene>
    <name evidence="1" type="ORF">D7V64_08225</name>
</gene>
<dbReference type="RefSeq" id="WP_106984600.1">
    <property type="nucleotide sequence ID" value="NZ_CP035934.2"/>
</dbReference>
<sequence length="213" mass="24868">MMLEEIFKDKKAENSDQFNLRIHRGLSWLKKAQQLDQELDLQFIALWVSFNAIYAQDLLISQDKQSLRQFLHLICQKDQEDKIYNILWEKYSQPIRVLLDNQYIYQGFWDYQNEKISLEACKTGLAAEKQKVLNALGHKDSVDILMVLFNRLYTLRNQIVHGGATYNSSVNRSQLKDACRILEVLLPVFILVLLENAQSLDLGKPFYPVVQVS</sequence>
<dbReference type="AlphaFoldDB" id="A0A3A8GCA2"/>
<dbReference type="Proteomes" id="UP000281084">
    <property type="component" value="Unassembled WGS sequence"/>
</dbReference>
<comment type="caution">
    <text evidence="1">The sequence shown here is derived from an EMBL/GenBank/DDBJ whole genome shotgun (WGS) entry which is preliminary data.</text>
</comment>
<name>A0A3A8GCA2_9GAMM</name>
<proteinExistence type="predicted"/>
<organism evidence="1 2">
    <name type="scientific">Acinetobacter cumulans</name>
    <dbReference type="NCBI Taxonomy" id="2136182"/>
    <lineage>
        <taxon>Bacteria</taxon>
        <taxon>Pseudomonadati</taxon>
        <taxon>Pseudomonadota</taxon>
        <taxon>Gammaproteobacteria</taxon>
        <taxon>Moraxellales</taxon>
        <taxon>Moraxellaceae</taxon>
        <taxon>Acinetobacter</taxon>
    </lineage>
</organism>
<evidence type="ECO:0000313" key="1">
    <source>
        <dbReference type="EMBL" id="RKG52970.1"/>
    </source>
</evidence>